<sequence length="397" mass="42116">MFSTFGFRVVVIGAAVLLGLGRQCVLAQTFQLVQSHSGISFLNNWTFYSGIDTNNTGNVLYQTQEQAQQEKLTFFNSAGNFVIKVDNTTDGTNDPTFGRPSVKILTSYTISSGNLVLFDAVHLPYGCSVWPAFWTQGPVWPDDGEIDIIEGVNMQAQNRIALHTLDGCTHPDASVSSSLETGTLISTDCFNQTDFDEGCLVQVPNNSYGASFAQNGGGVYALNWNDSGLFFYFFERGSIPADLPSGSPNPNSWGLPTAAYPTSSCASTFFTPQTLILETTICGNFAGTPSVFQQTCSGNCVDLVQTPSNYDEAYFEISYMKVFEQTNETAPPPPTVSNGAAVSPSTSGSTGTSASSAATTSVGTVNKGSSSGATRLSGSVFSFLLSVLVAGVLSMQL</sequence>
<dbReference type="EMBL" id="SGPK01000360">
    <property type="protein sequence ID" value="THH04266.1"/>
    <property type="molecule type" value="Genomic_DNA"/>
</dbReference>
<organism evidence="4 5">
    <name type="scientific">Phellinidium pouzarii</name>
    <dbReference type="NCBI Taxonomy" id="167371"/>
    <lineage>
        <taxon>Eukaryota</taxon>
        <taxon>Fungi</taxon>
        <taxon>Dikarya</taxon>
        <taxon>Basidiomycota</taxon>
        <taxon>Agaricomycotina</taxon>
        <taxon>Agaricomycetes</taxon>
        <taxon>Hymenochaetales</taxon>
        <taxon>Hymenochaetaceae</taxon>
        <taxon>Phellinidium</taxon>
    </lineage>
</organism>
<dbReference type="GO" id="GO:0004553">
    <property type="term" value="F:hydrolase activity, hydrolyzing O-glycosyl compounds"/>
    <property type="evidence" value="ECO:0007669"/>
    <property type="project" value="InterPro"/>
</dbReference>
<feature type="signal peptide" evidence="2">
    <location>
        <begin position="1"/>
        <end position="27"/>
    </location>
</feature>
<dbReference type="Pfam" id="PF26113">
    <property type="entry name" value="GH16_XgeA"/>
    <property type="match status" value="1"/>
</dbReference>
<feature type="compositionally biased region" description="Low complexity" evidence="1">
    <location>
        <begin position="339"/>
        <end position="365"/>
    </location>
</feature>
<feature type="domain" description="GH16" evidence="3">
    <location>
        <begin position="34"/>
        <end position="294"/>
    </location>
</feature>
<dbReference type="OrthoDB" id="192832at2759"/>
<gene>
    <name evidence="4" type="ORF">EW145_g5650</name>
</gene>
<evidence type="ECO:0000259" key="3">
    <source>
        <dbReference type="PROSITE" id="PS51762"/>
    </source>
</evidence>
<comment type="caution">
    <text evidence="4">The sequence shown here is derived from an EMBL/GenBank/DDBJ whole genome shotgun (WGS) entry which is preliminary data.</text>
</comment>
<protein>
    <recommendedName>
        <fullName evidence="3">GH16 domain-containing protein</fullName>
    </recommendedName>
</protein>
<reference evidence="4 5" key="1">
    <citation type="submission" date="2019-02" db="EMBL/GenBank/DDBJ databases">
        <title>Genome sequencing of the rare red list fungi Phellinidium pouzarii.</title>
        <authorList>
            <person name="Buettner E."/>
            <person name="Kellner H."/>
        </authorList>
    </citation>
    <scope>NUCLEOTIDE SEQUENCE [LARGE SCALE GENOMIC DNA]</scope>
    <source>
        <strain evidence="4 5">DSM 108285</strain>
    </source>
</reference>
<dbReference type="PANTHER" id="PTHR10963">
    <property type="entry name" value="GLYCOSYL HYDROLASE-RELATED"/>
    <property type="match status" value="1"/>
</dbReference>
<evidence type="ECO:0000256" key="1">
    <source>
        <dbReference type="SAM" id="MobiDB-lite"/>
    </source>
</evidence>
<feature type="region of interest" description="Disordered" evidence="1">
    <location>
        <begin position="328"/>
        <end position="372"/>
    </location>
</feature>
<feature type="chain" id="PRO_5021006503" description="GH16 domain-containing protein" evidence="2">
    <location>
        <begin position="28"/>
        <end position="397"/>
    </location>
</feature>
<accession>A0A4S4KZ91</accession>
<dbReference type="InterPro" id="IPR050546">
    <property type="entry name" value="Glycosyl_Hydrlase_16"/>
</dbReference>
<dbReference type="PROSITE" id="PS51762">
    <property type="entry name" value="GH16_2"/>
    <property type="match status" value="1"/>
</dbReference>
<dbReference type="Gene3D" id="2.60.120.200">
    <property type="match status" value="1"/>
</dbReference>
<evidence type="ECO:0000313" key="5">
    <source>
        <dbReference type="Proteomes" id="UP000308199"/>
    </source>
</evidence>
<dbReference type="SUPFAM" id="SSF49899">
    <property type="entry name" value="Concanavalin A-like lectins/glucanases"/>
    <property type="match status" value="1"/>
</dbReference>
<dbReference type="CDD" id="cd02181">
    <property type="entry name" value="GH16_fungal_Lam16A_glucanase"/>
    <property type="match status" value="1"/>
</dbReference>
<keyword evidence="5" id="KW-1185">Reference proteome</keyword>
<name>A0A4S4KZ91_9AGAM</name>
<dbReference type="PANTHER" id="PTHR10963:SF24">
    <property type="entry name" value="GLYCOSIDASE C21B10.07-RELATED"/>
    <property type="match status" value="1"/>
</dbReference>
<keyword evidence="2" id="KW-0732">Signal</keyword>
<evidence type="ECO:0000256" key="2">
    <source>
        <dbReference type="SAM" id="SignalP"/>
    </source>
</evidence>
<dbReference type="InterPro" id="IPR000757">
    <property type="entry name" value="Beta-glucanase-like"/>
</dbReference>
<evidence type="ECO:0000313" key="4">
    <source>
        <dbReference type="EMBL" id="THH04266.1"/>
    </source>
</evidence>
<dbReference type="AlphaFoldDB" id="A0A4S4KZ91"/>
<dbReference type="InterPro" id="IPR013320">
    <property type="entry name" value="ConA-like_dom_sf"/>
</dbReference>
<dbReference type="GO" id="GO:0009251">
    <property type="term" value="P:glucan catabolic process"/>
    <property type="evidence" value="ECO:0007669"/>
    <property type="project" value="TreeGrafter"/>
</dbReference>
<proteinExistence type="predicted"/>
<dbReference type="Proteomes" id="UP000308199">
    <property type="component" value="Unassembled WGS sequence"/>
</dbReference>